<dbReference type="PRINTS" id="PR00033">
    <property type="entry name" value="HTHASNC"/>
</dbReference>
<dbReference type="EMBL" id="BHXC01000006">
    <property type="protein sequence ID" value="GCB91112.1"/>
    <property type="molecule type" value="Genomic_DNA"/>
</dbReference>
<dbReference type="GO" id="GO:0043200">
    <property type="term" value="P:response to amino acid"/>
    <property type="evidence" value="ECO:0007669"/>
    <property type="project" value="TreeGrafter"/>
</dbReference>
<dbReference type="AlphaFoldDB" id="A0A401R0F3"/>
<dbReference type="RefSeq" id="WP_016575064.1">
    <property type="nucleotide sequence ID" value="NZ_BHXC01000006.1"/>
</dbReference>
<dbReference type="Proteomes" id="UP000288351">
    <property type="component" value="Unassembled WGS sequence"/>
</dbReference>
<dbReference type="PANTHER" id="PTHR30154">
    <property type="entry name" value="LEUCINE-RESPONSIVE REGULATORY PROTEIN"/>
    <property type="match status" value="1"/>
</dbReference>
<dbReference type="Gene3D" id="3.30.70.920">
    <property type="match status" value="1"/>
</dbReference>
<evidence type="ECO:0000256" key="3">
    <source>
        <dbReference type="ARBA" id="ARBA00023163"/>
    </source>
</evidence>
<keyword evidence="1" id="KW-0805">Transcription regulation</keyword>
<dbReference type="InterPro" id="IPR036390">
    <property type="entry name" value="WH_DNA-bd_sf"/>
</dbReference>
<dbReference type="GO" id="GO:0005829">
    <property type="term" value="C:cytosol"/>
    <property type="evidence" value="ECO:0007669"/>
    <property type="project" value="TreeGrafter"/>
</dbReference>
<dbReference type="GO" id="GO:0043565">
    <property type="term" value="F:sequence-specific DNA binding"/>
    <property type="evidence" value="ECO:0007669"/>
    <property type="project" value="InterPro"/>
</dbReference>
<dbReference type="SMART" id="SM00344">
    <property type="entry name" value="HTH_ASNC"/>
    <property type="match status" value="2"/>
</dbReference>
<dbReference type="SUPFAM" id="SSF46785">
    <property type="entry name" value="Winged helix' DNA-binding domain"/>
    <property type="match status" value="2"/>
</dbReference>
<evidence type="ECO:0000313" key="5">
    <source>
        <dbReference type="EMBL" id="GCB91112.1"/>
    </source>
</evidence>
<name>A0A401R0F3_STRNR</name>
<dbReference type="Gene3D" id="1.10.10.10">
    <property type="entry name" value="Winged helix-like DNA-binding domain superfamily/Winged helix DNA-binding domain"/>
    <property type="match status" value="2"/>
</dbReference>
<feature type="domain" description="HTH asnC-type" evidence="4">
    <location>
        <begin position="156"/>
        <end position="216"/>
    </location>
</feature>
<organism evidence="5 6">
    <name type="scientific">Streptomyces noursei</name>
    <name type="common">Streptomyces albulus</name>
    <dbReference type="NCBI Taxonomy" id="1971"/>
    <lineage>
        <taxon>Bacteria</taxon>
        <taxon>Bacillati</taxon>
        <taxon>Actinomycetota</taxon>
        <taxon>Actinomycetes</taxon>
        <taxon>Kitasatosporales</taxon>
        <taxon>Streptomycetaceae</taxon>
        <taxon>Streptomyces</taxon>
    </lineage>
</organism>
<keyword evidence="3" id="KW-0804">Transcription</keyword>
<dbReference type="InterPro" id="IPR019888">
    <property type="entry name" value="Tscrpt_reg_AsnC-like"/>
</dbReference>
<dbReference type="InterPro" id="IPR000485">
    <property type="entry name" value="AsnC-type_HTH_dom"/>
</dbReference>
<evidence type="ECO:0000313" key="6">
    <source>
        <dbReference type="Proteomes" id="UP000288351"/>
    </source>
</evidence>
<sequence length="299" mass="31522">MNPAPLDPTDLALVRLLQHDGRTSYETLAARIGLSRAATRARVRRLQEDRVVRIVGIVHPAVLGRTVCAHVALAVNGPAAPTARALAALPEAVFVTLTAGRRPIVAELRTESFDALSALLSDVSRLPGVREVDTTPYTRVAKDPYLPADAPAAVDLDATDHALMQALQADGRTSYADLAERVGMSPAAARARSLRLLEAGMLRVVALTSPGAVGLGYLAGFALRRSGTGPDVARLVAAETVQFAAECVGRADLIGTVGGASLPDVLTALEELRSAPGVHALESWLHLELVKERYDSTAR</sequence>
<dbReference type="InterPro" id="IPR019887">
    <property type="entry name" value="Tscrpt_reg_AsnC/Lrp_C"/>
</dbReference>
<keyword evidence="2" id="KW-0238">DNA-binding</keyword>
<dbReference type="InterPro" id="IPR036388">
    <property type="entry name" value="WH-like_DNA-bd_sf"/>
</dbReference>
<accession>A0A401R0F3</accession>
<comment type="caution">
    <text evidence="5">The sequence shown here is derived from an EMBL/GenBank/DDBJ whole genome shotgun (WGS) entry which is preliminary data.</text>
</comment>
<dbReference type="InterPro" id="IPR011008">
    <property type="entry name" value="Dimeric_a/b-barrel"/>
</dbReference>
<proteinExistence type="predicted"/>
<gene>
    <name evidence="5" type="ORF">SALB_03827</name>
</gene>
<dbReference type="PANTHER" id="PTHR30154:SF34">
    <property type="entry name" value="TRANSCRIPTIONAL REGULATOR AZLB"/>
    <property type="match status" value="1"/>
</dbReference>
<evidence type="ECO:0000259" key="4">
    <source>
        <dbReference type="PROSITE" id="PS50956"/>
    </source>
</evidence>
<protein>
    <submittedName>
        <fullName evidence="5">AsnC family transcriptional regulator</fullName>
    </submittedName>
</protein>
<feature type="domain" description="HTH asnC-type" evidence="4">
    <location>
        <begin position="6"/>
        <end position="66"/>
    </location>
</feature>
<dbReference type="Pfam" id="PF13404">
    <property type="entry name" value="HTH_AsnC-type"/>
    <property type="match status" value="2"/>
</dbReference>
<reference evidence="5 6" key="1">
    <citation type="journal article" date="2019" name="Microbiol. Resour. Announc.">
        <title>Draft Genome Sequence of the Most Traditional epsilon-Poly-l-Lysine Producer, Streptomyces albulus NBRC14147.</title>
        <authorList>
            <person name="Yamanaka K."/>
            <person name="Hamano Y."/>
        </authorList>
    </citation>
    <scope>NUCLEOTIDE SEQUENCE [LARGE SCALE GENOMIC DNA]</scope>
    <source>
        <strain evidence="5 6">NBRC 14147</strain>
    </source>
</reference>
<dbReference type="SUPFAM" id="SSF54909">
    <property type="entry name" value="Dimeric alpha+beta barrel"/>
    <property type="match status" value="1"/>
</dbReference>
<evidence type="ECO:0000256" key="2">
    <source>
        <dbReference type="ARBA" id="ARBA00023125"/>
    </source>
</evidence>
<dbReference type="PROSITE" id="PS50956">
    <property type="entry name" value="HTH_ASNC_2"/>
    <property type="match status" value="2"/>
</dbReference>
<dbReference type="Pfam" id="PF01037">
    <property type="entry name" value="AsnC_trans_reg"/>
    <property type="match status" value="1"/>
</dbReference>
<evidence type="ECO:0000256" key="1">
    <source>
        <dbReference type="ARBA" id="ARBA00023015"/>
    </source>
</evidence>